<evidence type="ECO:0000256" key="12">
    <source>
        <dbReference type="SAM" id="SignalP"/>
    </source>
</evidence>
<feature type="compositionally biased region" description="Basic and acidic residues" evidence="10">
    <location>
        <begin position="252"/>
        <end position="263"/>
    </location>
</feature>
<name>A0A0F6YPK7_9BACT</name>
<evidence type="ECO:0000256" key="5">
    <source>
        <dbReference type="ARBA" id="ARBA00022989"/>
    </source>
</evidence>
<evidence type="ECO:0000256" key="1">
    <source>
        <dbReference type="ARBA" id="ARBA00004141"/>
    </source>
</evidence>
<evidence type="ECO:0000256" key="4">
    <source>
        <dbReference type="ARBA" id="ARBA00022719"/>
    </source>
</evidence>
<gene>
    <name evidence="14" type="ORF">DB32_008731</name>
</gene>
<dbReference type="SMART" id="SM00756">
    <property type="entry name" value="VKc"/>
    <property type="match status" value="1"/>
</dbReference>
<sequence length="503" mass="52960">MTQRVLAAIVAVAAALGFAFAAVSTSDFVAHLDRQVHGIHCSFLPGVGTADVSGTTGCHVTLMSPYSSVMRESVWGGIPISLPAMAVFAYLVFFPLALIALRRTGDRRATGFLLAATTLPLLTSIVMGWISLTELDAACKLCIGIYTASTIAFFAALGLFVVAMRAPAGATATTATRGGDAPFERMGPAPRIAARGKRIGGGTLPGGYSPEQTIPADETVRDPVALGHAPTIDLASEEAAAQQPRRLATASEMDRRGAPDRRFGSSPSRTSPDDAPIGWGVLGAAFALGIAFVVLPVVAYAANAPDFDHYLGACGTLPSPADPHRVLVPLGPQTRPLAVTEVLDPLCPACRGFEQRFTGLESASQVSRRALLFPLDSECNWMVDRPIHPGACAISEAILCAGDDAEDVLAWSFEEQEAIRTATTSDPGAAARMASARFPALARCIGSPEVRARLNRALRWAVANQLPVLTPQVYVGDTRICDADTDLGLDWTLARLLERSASR</sequence>
<keyword evidence="5 11" id="KW-1133">Transmembrane helix</keyword>
<dbReference type="GO" id="GO:0016491">
    <property type="term" value="F:oxidoreductase activity"/>
    <property type="evidence" value="ECO:0007669"/>
    <property type="project" value="UniProtKB-KW"/>
</dbReference>
<feature type="chain" id="PRO_5002513086" description="Vitamin K epoxide reductase domain-containing protein" evidence="12">
    <location>
        <begin position="22"/>
        <end position="503"/>
    </location>
</feature>
<dbReference type="RefSeq" id="WP_075097765.1">
    <property type="nucleotide sequence ID" value="NZ_CP011125.1"/>
</dbReference>
<evidence type="ECO:0000256" key="9">
    <source>
        <dbReference type="ARBA" id="ARBA00023284"/>
    </source>
</evidence>
<reference evidence="14 15" key="1">
    <citation type="submission" date="2015-03" db="EMBL/GenBank/DDBJ databases">
        <title>Genome assembly of Sandaracinus amylolyticus DSM 53668.</title>
        <authorList>
            <person name="Sharma G."/>
            <person name="Subramanian S."/>
        </authorList>
    </citation>
    <scope>NUCLEOTIDE SEQUENCE [LARGE SCALE GENOMIC DNA]</scope>
    <source>
        <strain evidence="14 15">DSM 53668</strain>
    </source>
</reference>
<proteinExistence type="inferred from homology"/>
<dbReference type="SUPFAM" id="SSF52833">
    <property type="entry name" value="Thioredoxin-like"/>
    <property type="match status" value="1"/>
</dbReference>
<evidence type="ECO:0000256" key="3">
    <source>
        <dbReference type="ARBA" id="ARBA00022692"/>
    </source>
</evidence>
<dbReference type="STRING" id="927083.DB32_008731"/>
<feature type="transmembrane region" description="Helical" evidence="11">
    <location>
        <begin position="143"/>
        <end position="163"/>
    </location>
</feature>
<feature type="transmembrane region" description="Helical" evidence="11">
    <location>
        <begin position="112"/>
        <end position="131"/>
    </location>
</feature>
<dbReference type="Gene3D" id="1.20.1440.130">
    <property type="entry name" value="VKOR domain"/>
    <property type="match status" value="1"/>
</dbReference>
<feature type="transmembrane region" description="Helical" evidence="11">
    <location>
        <begin position="74"/>
        <end position="100"/>
    </location>
</feature>
<dbReference type="AlphaFoldDB" id="A0A0F6YPK7"/>
<organism evidence="14 15">
    <name type="scientific">Sandaracinus amylolyticus</name>
    <dbReference type="NCBI Taxonomy" id="927083"/>
    <lineage>
        <taxon>Bacteria</taxon>
        <taxon>Pseudomonadati</taxon>
        <taxon>Myxococcota</taxon>
        <taxon>Polyangia</taxon>
        <taxon>Polyangiales</taxon>
        <taxon>Sandaracinaceae</taxon>
        <taxon>Sandaracinus</taxon>
    </lineage>
</organism>
<evidence type="ECO:0000259" key="13">
    <source>
        <dbReference type="SMART" id="SM00756"/>
    </source>
</evidence>
<dbReference type="InterPro" id="IPR036249">
    <property type="entry name" value="Thioredoxin-like_sf"/>
</dbReference>
<dbReference type="Gene3D" id="3.40.30.10">
    <property type="entry name" value="Glutaredoxin"/>
    <property type="match status" value="1"/>
</dbReference>
<protein>
    <recommendedName>
        <fullName evidence="13">Vitamin K epoxide reductase domain-containing protein</fullName>
    </recommendedName>
</protein>
<dbReference type="InterPro" id="IPR038354">
    <property type="entry name" value="VKOR_sf"/>
</dbReference>
<keyword evidence="12" id="KW-0732">Signal</keyword>
<dbReference type="GO" id="GO:0016020">
    <property type="term" value="C:membrane"/>
    <property type="evidence" value="ECO:0007669"/>
    <property type="project" value="UniProtKB-SubCell"/>
</dbReference>
<evidence type="ECO:0000256" key="8">
    <source>
        <dbReference type="ARBA" id="ARBA00023157"/>
    </source>
</evidence>
<feature type="region of interest" description="Disordered" evidence="10">
    <location>
        <begin position="233"/>
        <end position="274"/>
    </location>
</feature>
<dbReference type="GO" id="GO:0048038">
    <property type="term" value="F:quinone binding"/>
    <property type="evidence" value="ECO:0007669"/>
    <property type="project" value="UniProtKB-KW"/>
</dbReference>
<dbReference type="KEGG" id="samy:DB32_008731"/>
<evidence type="ECO:0000256" key="2">
    <source>
        <dbReference type="ARBA" id="ARBA00006214"/>
    </source>
</evidence>
<dbReference type="Proteomes" id="UP000034883">
    <property type="component" value="Chromosome"/>
</dbReference>
<evidence type="ECO:0000313" key="14">
    <source>
        <dbReference type="EMBL" id="AKF11582.1"/>
    </source>
</evidence>
<keyword evidence="9" id="KW-0676">Redox-active center</keyword>
<accession>A0A0F6YPK7</accession>
<feature type="domain" description="Vitamin K epoxide reductase" evidence="13">
    <location>
        <begin position="3"/>
        <end position="160"/>
    </location>
</feature>
<evidence type="ECO:0000256" key="7">
    <source>
        <dbReference type="ARBA" id="ARBA00023136"/>
    </source>
</evidence>
<keyword evidence="7 11" id="KW-0472">Membrane</keyword>
<evidence type="ECO:0000256" key="6">
    <source>
        <dbReference type="ARBA" id="ARBA00023002"/>
    </source>
</evidence>
<comment type="similarity">
    <text evidence="2">Belongs to the VKOR family.</text>
</comment>
<dbReference type="EMBL" id="CP011125">
    <property type="protein sequence ID" value="AKF11582.1"/>
    <property type="molecule type" value="Genomic_DNA"/>
</dbReference>
<keyword evidence="6" id="KW-0560">Oxidoreductase</keyword>
<dbReference type="OrthoDB" id="5494588at2"/>
<keyword evidence="8" id="KW-1015">Disulfide bond</keyword>
<evidence type="ECO:0000256" key="10">
    <source>
        <dbReference type="SAM" id="MobiDB-lite"/>
    </source>
</evidence>
<comment type="subcellular location">
    <subcellularLocation>
        <location evidence="1">Membrane</location>
        <topology evidence="1">Multi-pass membrane protein</topology>
    </subcellularLocation>
</comment>
<feature type="transmembrane region" description="Helical" evidence="11">
    <location>
        <begin position="277"/>
        <end position="302"/>
    </location>
</feature>
<keyword evidence="4" id="KW-0874">Quinone</keyword>
<dbReference type="Pfam" id="PF07884">
    <property type="entry name" value="VKOR"/>
    <property type="match status" value="1"/>
</dbReference>
<feature type="signal peptide" evidence="12">
    <location>
        <begin position="1"/>
        <end position="21"/>
    </location>
</feature>
<evidence type="ECO:0000313" key="15">
    <source>
        <dbReference type="Proteomes" id="UP000034883"/>
    </source>
</evidence>
<evidence type="ECO:0000256" key="11">
    <source>
        <dbReference type="SAM" id="Phobius"/>
    </source>
</evidence>
<keyword evidence="15" id="KW-1185">Reference proteome</keyword>
<keyword evidence="3 11" id="KW-0812">Transmembrane</keyword>
<dbReference type="InterPro" id="IPR012932">
    <property type="entry name" value="VKOR"/>
</dbReference>